<dbReference type="Proteomes" id="UP000532440">
    <property type="component" value="Unassembled WGS sequence"/>
</dbReference>
<keyword evidence="4" id="KW-1185">Reference proteome</keyword>
<evidence type="ECO:0000256" key="1">
    <source>
        <dbReference type="SAM" id="Phobius"/>
    </source>
</evidence>
<dbReference type="EMBL" id="JACHGB010000003">
    <property type="protein sequence ID" value="MBB5271838.1"/>
    <property type="molecule type" value="Genomic_DNA"/>
</dbReference>
<dbReference type="InterPro" id="IPR025698">
    <property type="entry name" value="2TM_dom"/>
</dbReference>
<feature type="transmembrane region" description="Helical" evidence="1">
    <location>
        <begin position="22"/>
        <end position="43"/>
    </location>
</feature>
<sequence>MSPTLPNDPVLREAQRIAGRKLGLLVHATVYLVVNGMLVLVAWSAGSGAWPLFPAAGWGIGLLVHALVVLGPFDAIRRRLVEREVRRIESGRR</sequence>
<organism evidence="3 4">
    <name type="scientific">Quisquiliibacterium transsilvanicum</name>
    <dbReference type="NCBI Taxonomy" id="1549638"/>
    <lineage>
        <taxon>Bacteria</taxon>
        <taxon>Pseudomonadati</taxon>
        <taxon>Pseudomonadota</taxon>
        <taxon>Betaproteobacteria</taxon>
        <taxon>Burkholderiales</taxon>
        <taxon>Burkholderiaceae</taxon>
        <taxon>Quisquiliibacterium</taxon>
    </lineage>
</organism>
<evidence type="ECO:0000313" key="3">
    <source>
        <dbReference type="EMBL" id="MBB5271838.1"/>
    </source>
</evidence>
<comment type="caution">
    <text evidence="3">The sequence shown here is derived from an EMBL/GenBank/DDBJ whole genome shotgun (WGS) entry which is preliminary data.</text>
</comment>
<keyword evidence="1" id="KW-1133">Transmembrane helix</keyword>
<protein>
    <recommendedName>
        <fullName evidence="2">2TM domain-containing protein</fullName>
    </recommendedName>
</protein>
<evidence type="ECO:0000313" key="4">
    <source>
        <dbReference type="Proteomes" id="UP000532440"/>
    </source>
</evidence>
<feature type="transmembrane region" description="Helical" evidence="1">
    <location>
        <begin position="55"/>
        <end position="76"/>
    </location>
</feature>
<name>A0A7W8HIE1_9BURK</name>
<keyword evidence="1" id="KW-0472">Membrane</keyword>
<dbReference type="RefSeq" id="WP_183966565.1">
    <property type="nucleotide sequence ID" value="NZ_BAABEW010000001.1"/>
</dbReference>
<evidence type="ECO:0000259" key="2">
    <source>
        <dbReference type="Pfam" id="PF13239"/>
    </source>
</evidence>
<accession>A0A7W8HIE1</accession>
<reference evidence="3 4" key="1">
    <citation type="submission" date="2020-08" db="EMBL/GenBank/DDBJ databases">
        <title>Genomic Encyclopedia of Type Strains, Phase IV (KMG-IV): sequencing the most valuable type-strain genomes for metagenomic binning, comparative biology and taxonomic classification.</title>
        <authorList>
            <person name="Goeker M."/>
        </authorList>
    </citation>
    <scope>NUCLEOTIDE SEQUENCE [LARGE SCALE GENOMIC DNA]</scope>
    <source>
        <strain evidence="3 4">DSM 29781</strain>
    </source>
</reference>
<keyword evidence="1" id="KW-0812">Transmembrane</keyword>
<proteinExistence type="predicted"/>
<dbReference type="Pfam" id="PF13239">
    <property type="entry name" value="2TM"/>
    <property type="match status" value="1"/>
</dbReference>
<gene>
    <name evidence="3" type="ORF">HNQ70_001848</name>
</gene>
<dbReference type="AlphaFoldDB" id="A0A7W8HIE1"/>
<feature type="domain" description="2TM" evidence="2">
    <location>
        <begin position="13"/>
        <end position="86"/>
    </location>
</feature>